<dbReference type="EMBL" id="JADFAQ010000028">
    <property type="protein sequence ID" value="MBE5728193.1"/>
    <property type="molecule type" value="Genomic_DNA"/>
</dbReference>
<keyword evidence="1" id="KW-1133">Transmembrane helix</keyword>
<gene>
    <name evidence="2" type="ORF">IHE50_02140</name>
</gene>
<evidence type="ECO:0000313" key="3">
    <source>
        <dbReference type="Proteomes" id="UP000763484"/>
    </source>
</evidence>
<organism evidence="2 3">
    <name type="scientific">Candidatus Acidifodinimicrobium mancum</name>
    <dbReference type="NCBI Taxonomy" id="2898728"/>
    <lineage>
        <taxon>Archaea</taxon>
        <taxon>Candidatus Parvarchaeota</taxon>
        <taxon>Candidatus Acidifodinimicrobiaceae</taxon>
        <taxon>Candidatus Acidifodinimicrobium</taxon>
    </lineage>
</organism>
<accession>A0A8T3USF3</accession>
<keyword evidence="1" id="KW-0812">Transmembrane</keyword>
<evidence type="ECO:0000313" key="2">
    <source>
        <dbReference type="EMBL" id="MBE5728193.1"/>
    </source>
</evidence>
<name>A0A8T3USF3_9ARCH</name>
<evidence type="ECO:0000256" key="1">
    <source>
        <dbReference type="SAM" id="Phobius"/>
    </source>
</evidence>
<feature type="transmembrane region" description="Helical" evidence="1">
    <location>
        <begin position="6"/>
        <end position="24"/>
    </location>
</feature>
<comment type="caution">
    <text evidence="2">The sequence shown here is derived from an EMBL/GenBank/DDBJ whole genome shotgun (WGS) entry which is preliminary data.</text>
</comment>
<dbReference type="Proteomes" id="UP000763484">
    <property type="component" value="Unassembled WGS sequence"/>
</dbReference>
<dbReference type="AlphaFoldDB" id="A0A8T3USF3"/>
<keyword evidence="1" id="KW-0472">Membrane</keyword>
<sequence>MDVLVWFGMILMMFFILIFMYTLISHLISTNTSQQSFDAIMSMASSACSSFQSSSSITFSNPASEVIQIYDDPTCNSTLYSNPSWFNPEYPYNSTMNSLVNNYDLCYVQLTNYGASQTQLFGQAYTSQRSLTLTLSSTYPSSPPYSIQITFSYPVNFGNFVNSYFIFSTSGSLNVSATGGEIQFINSSGQVCGDISFTQSNSNSFSVNEPINFSQNCKSAVENSESGYINLTVNEESGAGPFKVVSAPSELTFSQPPYIFAQTQLAYNCNAFSYGGFDAGTSVSASFSKGTLICAPITCNGNNFLLTDSNNNILNTIVDSSFTFFELSPGSVGAIEITNPNTESLASTYPVS</sequence>
<reference evidence="2 3" key="1">
    <citation type="submission" date="2020-09" db="EMBL/GenBank/DDBJ databases">
        <title>Genomic characterization of a novel Parvarchaeota family in acid mine drainage sediments.</title>
        <authorList>
            <person name="Luo Z.-H."/>
        </authorList>
    </citation>
    <scope>NUCLEOTIDE SEQUENCE [LARGE SCALE GENOMIC DNA]</scope>
    <source>
        <strain evidence="2">TL1-5_bins.178</strain>
    </source>
</reference>
<protein>
    <submittedName>
        <fullName evidence="2">Uncharacterized protein</fullName>
    </submittedName>
</protein>
<proteinExistence type="predicted"/>